<feature type="DNA-binding region" description="H-T-H motif" evidence="4">
    <location>
        <begin position="32"/>
        <end position="51"/>
    </location>
</feature>
<dbReference type="EMBL" id="JAENHP010000028">
    <property type="protein sequence ID" value="MBM2622712.1"/>
    <property type="molecule type" value="Genomic_DNA"/>
</dbReference>
<dbReference type="RefSeq" id="WP_203383070.1">
    <property type="nucleotide sequence ID" value="NZ_JAENHP010000028.1"/>
</dbReference>
<sequence>MGLREQNARRTRSAIADVALRLFEEHGYDETTMEQIAAAADVGTSTLYRYFPTKDSTLLDHPFLDARTVAELLAERPSGEPIEEALGHALAAHLAALDQDIEDIARVRLQIDHNPAVRARVWDIWARQEALLEQAIADRADAPADPLAVQVTAHITQTIIQMALDQARSTVTPEALSVHADRVVSLLNAGVLLPRMPAA</sequence>
<evidence type="ECO:0000256" key="2">
    <source>
        <dbReference type="ARBA" id="ARBA00023125"/>
    </source>
</evidence>
<evidence type="ECO:0000256" key="1">
    <source>
        <dbReference type="ARBA" id="ARBA00023015"/>
    </source>
</evidence>
<accession>A0ABS2AS57</accession>
<dbReference type="Gene3D" id="1.10.357.10">
    <property type="entry name" value="Tetracycline Repressor, domain 2"/>
    <property type="match status" value="1"/>
</dbReference>
<keyword evidence="1" id="KW-0805">Transcription regulation</keyword>
<dbReference type="SUPFAM" id="SSF46689">
    <property type="entry name" value="Homeodomain-like"/>
    <property type="match status" value="1"/>
</dbReference>
<evidence type="ECO:0000313" key="6">
    <source>
        <dbReference type="EMBL" id="MBM2622712.1"/>
    </source>
</evidence>
<dbReference type="InterPro" id="IPR050109">
    <property type="entry name" value="HTH-type_TetR-like_transc_reg"/>
</dbReference>
<keyword evidence="3" id="KW-0804">Transcription</keyword>
<dbReference type="Proteomes" id="UP000632138">
    <property type="component" value="Unassembled WGS sequence"/>
</dbReference>
<keyword evidence="2 4" id="KW-0238">DNA-binding</keyword>
<dbReference type="Gene3D" id="1.10.10.60">
    <property type="entry name" value="Homeodomain-like"/>
    <property type="match status" value="1"/>
</dbReference>
<dbReference type="PANTHER" id="PTHR30055">
    <property type="entry name" value="HTH-TYPE TRANSCRIPTIONAL REGULATOR RUTR"/>
    <property type="match status" value="1"/>
</dbReference>
<comment type="caution">
    <text evidence="6">The sequence shown here is derived from an EMBL/GenBank/DDBJ whole genome shotgun (WGS) entry which is preliminary data.</text>
</comment>
<dbReference type="PRINTS" id="PR00455">
    <property type="entry name" value="HTHTETR"/>
</dbReference>
<evidence type="ECO:0000259" key="5">
    <source>
        <dbReference type="PROSITE" id="PS50977"/>
    </source>
</evidence>
<dbReference type="Pfam" id="PF00440">
    <property type="entry name" value="TetR_N"/>
    <property type="match status" value="1"/>
</dbReference>
<evidence type="ECO:0000256" key="4">
    <source>
        <dbReference type="PROSITE-ProRule" id="PRU00335"/>
    </source>
</evidence>
<evidence type="ECO:0000256" key="3">
    <source>
        <dbReference type="ARBA" id="ARBA00023163"/>
    </source>
</evidence>
<dbReference type="InterPro" id="IPR009057">
    <property type="entry name" value="Homeodomain-like_sf"/>
</dbReference>
<dbReference type="PANTHER" id="PTHR30055:SF234">
    <property type="entry name" value="HTH-TYPE TRANSCRIPTIONAL REGULATOR BETI"/>
    <property type="match status" value="1"/>
</dbReference>
<dbReference type="InterPro" id="IPR001647">
    <property type="entry name" value="HTH_TetR"/>
</dbReference>
<reference evidence="6 7" key="1">
    <citation type="submission" date="2021-01" db="EMBL/GenBank/DDBJ databases">
        <title>Actinoplanes sp. nov. LDG1-06 isolated from lichen.</title>
        <authorList>
            <person name="Saeng-In P."/>
            <person name="Phongsopitanun W."/>
            <person name="Kanchanasin P."/>
            <person name="Yuki M."/>
            <person name="Kudo T."/>
            <person name="Ohkuma M."/>
            <person name="Tanasupawat S."/>
        </authorList>
    </citation>
    <scope>NUCLEOTIDE SEQUENCE [LARGE SCALE GENOMIC DNA]</scope>
    <source>
        <strain evidence="6 7">LDG1-06</strain>
    </source>
</reference>
<name>A0ABS2AS57_9ACTN</name>
<feature type="domain" description="HTH tetR-type" evidence="5">
    <location>
        <begin position="9"/>
        <end position="69"/>
    </location>
</feature>
<proteinExistence type="predicted"/>
<organism evidence="6 7">
    <name type="scientific">Paractinoplanes ovalisporus</name>
    <dbReference type="NCBI Taxonomy" id="2810368"/>
    <lineage>
        <taxon>Bacteria</taxon>
        <taxon>Bacillati</taxon>
        <taxon>Actinomycetota</taxon>
        <taxon>Actinomycetes</taxon>
        <taxon>Micromonosporales</taxon>
        <taxon>Micromonosporaceae</taxon>
        <taxon>Paractinoplanes</taxon>
    </lineage>
</organism>
<keyword evidence="7" id="KW-1185">Reference proteome</keyword>
<evidence type="ECO:0000313" key="7">
    <source>
        <dbReference type="Proteomes" id="UP000632138"/>
    </source>
</evidence>
<protein>
    <submittedName>
        <fullName evidence="6">TetR/AcrR family transcriptional regulator</fullName>
    </submittedName>
</protein>
<dbReference type="PROSITE" id="PS50977">
    <property type="entry name" value="HTH_TETR_2"/>
    <property type="match status" value="1"/>
</dbReference>
<gene>
    <name evidence="6" type="ORF">JIG36_45155</name>
</gene>